<dbReference type="PANTHER" id="PTHR35011:SF10">
    <property type="entry name" value="TRAP TRANSPORTER SMALL PERMEASE PROTEIN"/>
    <property type="match status" value="1"/>
</dbReference>
<keyword evidence="5 9" id="KW-0812">Transmembrane</keyword>
<evidence type="ECO:0000256" key="2">
    <source>
        <dbReference type="ARBA" id="ARBA00022448"/>
    </source>
</evidence>
<comment type="similarity">
    <text evidence="8 9">Belongs to the TRAP transporter small permease family.</text>
</comment>
<comment type="caution">
    <text evidence="9">Lacks conserved residue(s) required for the propagation of feature annotation.</text>
</comment>
<comment type="function">
    <text evidence="9">Part of the tripartite ATP-independent periplasmic (TRAP) transport system.</text>
</comment>
<keyword evidence="3" id="KW-1003">Cell membrane</keyword>
<keyword evidence="7 9" id="KW-0472">Membrane</keyword>
<comment type="subcellular location">
    <subcellularLocation>
        <location evidence="1 9">Cell inner membrane</location>
        <topology evidence="1 9">Multi-pass membrane protein</topology>
    </subcellularLocation>
</comment>
<dbReference type="Pfam" id="PF04290">
    <property type="entry name" value="DctQ"/>
    <property type="match status" value="1"/>
</dbReference>
<reference evidence="11 12" key="1">
    <citation type="submission" date="2018-05" db="EMBL/GenBank/DDBJ databases">
        <title>Genome Sequence of an Efficient Indole-Degrading Bacterium, Alcaligenes sp.YBY.</title>
        <authorList>
            <person name="Yang B."/>
        </authorList>
    </citation>
    <scope>NUCLEOTIDE SEQUENCE [LARGE SCALE GENOMIC DNA]</scope>
    <source>
        <strain evidence="11 12">YBY</strain>
    </source>
</reference>
<organism evidence="11 12">
    <name type="scientific">Alcaligenes faecalis</name>
    <dbReference type="NCBI Taxonomy" id="511"/>
    <lineage>
        <taxon>Bacteria</taxon>
        <taxon>Pseudomonadati</taxon>
        <taxon>Pseudomonadota</taxon>
        <taxon>Betaproteobacteria</taxon>
        <taxon>Burkholderiales</taxon>
        <taxon>Alcaligenaceae</taxon>
        <taxon>Alcaligenes</taxon>
    </lineage>
</organism>
<dbReference type="AlphaFoldDB" id="A0A2U2BFN1"/>
<dbReference type="GO" id="GO:0015740">
    <property type="term" value="P:C4-dicarboxylate transport"/>
    <property type="evidence" value="ECO:0007669"/>
    <property type="project" value="TreeGrafter"/>
</dbReference>
<accession>A0A2U2BFN1</accession>
<comment type="caution">
    <text evidence="11">The sequence shown here is derived from an EMBL/GenBank/DDBJ whole genome shotgun (WGS) entry which is preliminary data.</text>
</comment>
<dbReference type="STRING" id="511.UZ73_09760"/>
<evidence type="ECO:0000313" key="11">
    <source>
        <dbReference type="EMBL" id="PWE12823.1"/>
    </source>
</evidence>
<keyword evidence="4 9" id="KW-0997">Cell inner membrane</keyword>
<dbReference type="InterPro" id="IPR055348">
    <property type="entry name" value="DctQ"/>
</dbReference>
<evidence type="ECO:0000256" key="4">
    <source>
        <dbReference type="ARBA" id="ARBA00022519"/>
    </source>
</evidence>
<protein>
    <recommendedName>
        <fullName evidence="9">TRAP transporter small permease protein</fullName>
    </recommendedName>
</protein>
<evidence type="ECO:0000259" key="10">
    <source>
        <dbReference type="Pfam" id="PF04290"/>
    </source>
</evidence>
<proteinExistence type="inferred from homology"/>
<evidence type="ECO:0000256" key="3">
    <source>
        <dbReference type="ARBA" id="ARBA00022475"/>
    </source>
</evidence>
<evidence type="ECO:0000256" key="9">
    <source>
        <dbReference type="RuleBase" id="RU369079"/>
    </source>
</evidence>
<sequence>MIVLERMARVCGALAALFLCLIGVVVTAQIVARLFSMQIPASDDFAGWFMAASIFLALPYAMLHGDHIRVSLLLQVIPERLRRPYELLATLIGVALAAWCTWETAHFVYESFIYKEVAQGMVAVPLWIPQIGMPIGLGLLTLMLLRRLLRVVQGQELEATEHG</sequence>
<dbReference type="GO" id="GO:0005886">
    <property type="term" value="C:plasma membrane"/>
    <property type="evidence" value="ECO:0007669"/>
    <property type="project" value="UniProtKB-SubCell"/>
</dbReference>
<keyword evidence="6 9" id="KW-1133">Transmembrane helix</keyword>
<feature type="domain" description="Tripartite ATP-independent periplasmic transporters DctQ component" evidence="10">
    <location>
        <begin position="24"/>
        <end position="153"/>
    </location>
</feature>
<dbReference type="Proteomes" id="UP000245216">
    <property type="component" value="Unassembled WGS sequence"/>
</dbReference>
<dbReference type="InterPro" id="IPR007387">
    <property type="entry name" value="TRAP_DctQ"/>
</dbReference>
<evidence type="ECO:0000313" key="12">
    <source>
        <dbReference type="Proteomes" id="UP000245216"/>
    </source>
</evidence>
<comment type="subunit">
    <text evidence="9">The complex comprises the extracytoplasmic solute receptor protein and the two transmembrane proteins.</text>
</comment>
<dbReference type="PANTHER" id="PTHR35011">
    <property type="entry name" value="2,3-DIKETO-L-GULONATE TRAP TRANSPORTER SMALL PERMEASE PROTEIN YIAM"/>
    <property type="match status" value="1"/>
</dbReference>
<feature type="transmembrane region" description="Helical" evidence="9">
    <location>
        <begin position="84"/>
        <end position="102"/>
    </location>
</feature>
<feature type="transmembrane region" description="Helical" evidence="9">
    <location>
        <begin position="122"/>
        <end position="145"/>
    </location>
</feature>
<dbReference type="OrthoDB" id="26202at2"/>
<evidence type="ECO:0000256" key="6">
    <source>
        <dbReference type="ARBA" id="ARBA00022989"/>
    </source>
</evidence>
<gene>
    <name evidence="11" type="ORF">DF183_18860</name>
</gene>
<name>A0A2U2BFN1_ALCFA</name>
<dbReference type="RefSeq" id="WP_042484698.1">
    <property type="nucleotide sequence ID" value="NZ_CAXOJJ010000015.1"/>
</dbReference>
<evidence type="ECO:0000256" key="8">
    <source>
        <dbReference type="ARBA" id="ARBA00038436"/>
    </source>
</evidence>
<keyword evidence="2 9" id="KW-0813">Transport</keyword>
<reference evidence="11 12" key="2">
    <citation type="submission" date="2018-05" db="EMBL/GenBank/DDBJ databases">
        <authorList>
            <person name="Lanie J.A."/>
            <person name="Ng W.-L."/>
            <person name="Kazmierczak K.M."/>
            <person name="Andrzejewski T.M."/>
            <person name="Davidsen T.M."/>
            <person name="Wayne K.J."/>
            <person name="Tettelin H."/>
            <person name="Glass J.I."/>
            <person name="Rusch D."/>
            <person name="Podicherti R."/>
            <person name="Tsui H.-C.T."/>
            <person name="Winkler M.E."/>
        </authorList>
    </citation>
    <scope>NUCLEOTIDE SEQUENCE [LARGE SCALE GENOMIC DNA]</scope>
    <source>
        <strain evidence="11 12">YBY</strain>
    </source>
</reference>
<evidence type="ECO:0000256" key="1">
    <source>
        <dbReference type="ARBA" id="ARBA00004429"/>
    </source>
</evidence>
<feature type="transmembrane region" description="Helical" evidence="9">
    <location>
        <begin position="44"/>
        <end position="63"/>
    </location>
</feature>
<dbReference type="GO" id="GO:0022857">
    <property type="term" value="F:transmembrane transporter activity"/>
    <property type="evidence" value="ECO:0007669"/>
    <property type="project" value="UniProtKB-UniRule"/>
</dbReference>
<evidence type="ECO:0000256" key="5">
    <source>
        <dbReference type="ARBA" id="ARBA00022692"/>
    </source>
</evidence>
<dbReference type="EMBL" id="QEXO01000005">
    <property type="protein sequence ID" value="PWE12823.1"/>
    <property type="molecule type" value="Genomic_DNA"/>
</dbReference>
<evidence type="ECO:0000256" key="7">
    <source>
        <dbReference type="ARBA" id="ARBA00023136"/>
    </source>
</evidence>